<dbReference type="EMBL" id="BMZO01000001">
    <property type="protein sequence ID" value="GHC61838.1"/>
    <property type="molecule type" value="Genomic_DNA"/>
</dbReference>
<dbReference type="AlphaFoldDB" id="A0A8J3GFC1"/>
<proteinExistence type="predicted"/>
<evidence type="ECO:0000313" key="1">
    <source>
        <dbReference type="EMBL" id="GHC61838.1"/>
    </source>
</evidence>
<reference evidence="1" key="1">
    <citation type="journal article" date="2014" name="Int. J. Syst. Evol. Microbiol.">
        <title>Complete genome sequence of Corynebacterium casei LMG S-19264T (=DSM 44701T), isolated from a smear-ripened cheese.</title>
        <authorList>
            <consortium name="US DOE Joint Genome Institute (JGI-PGF)"/>
            <person name="Walter F."/>
            <person name="Albersmeier A."/>
            <person name="Kalinowski J."/>
            <person name="Ruckert C."/>
        </authorList>
    </citation>
    <scope>NUCLEOTIDE SEQUENCE</scope>
    <source>
        <strain evidence="1">KCTC 42097</strain>
    </source>
</reference>
<comment type="caution">
    <text evidence="1">The sequence shown here is derived from an EMBL/GenBank/DDBJ whole genome shotgun (WGS) entry which is preliminary data.</text>
</comment>
<organism evidence="1 2">
    <name type="scientific">Limoniibacter endophyticus</name>
    <dbReference type="NCBI Taxonomy" id="1565040"/>
    <lineage>
        <taxon>Bacteria</taxon>
        <taxon>Pseudomonadati</taxon>
        <taxon>Pseudomonadota</taxon>
        <taxon>Alphaproteobacteria</taxon>
        <taxon>Hyphomicrobiales</taxon>
        <taxon>Bartonellaceae</taxon>
        <taxon>Limoniibacter</taxon>
    </lineage>
</organism>
<protein>
    <submittedName>
        <fullName evidence="1">Uncharacterized protein</fullName>
    </submittedName>
</protein>
<gene>
    <name evidence="1" type="ORF">GCM10010136_02670</name>
</gene>
<reference evidence="1" key="2">
    <citation type="submission" date="2020-09" db="EMBL/GenBank/DDBJ databases">
        <authorList>
            <person name="Sun Q."/>
            <person name="Kim S."/>
        </authorList>
    </citation>
    <scope>NUCLEOTIDE SEQUENCE</scope>
    <source>
        <strain evidence="1">KCTC 42097</strain>
    </source>
</reference>
<accession>A0A8J3GFC1</accession>
<dbReference type="Proteomes" id="UP000641137">
    <property type="component" value="Unassembled WGS sequence"/>
</dbReference>
<sequence>MPAPVGLNKPDPTQHIAETILAGSCRAMLVTAKKRHERGILRVLVTYLEDVAALQRALPIFCKIDTGQTFFFPTKCPPNAGSTASLTPEFGVQAL</sequence>
<evidence type="ECO:0000313" key="2">
    <source>
        <dbReference type="Proteomes" id="UP000641137"/>
    </source>
</evidence>
<keyword evidence="2" id="KW-1185">Reference proteome</keyword>
<name>A0A8J3GFC1_9HYPH</name>